<reference evidence="2 3" key="1">
    <citation type="journal article" date="2016" name="Environ. Microbiol.">
        <title>Effector profiles distinguish formae speciales of Fusarium oxysporum.</title>
        <authorList>
            <person name="van Dam P."/>
            <person name="Fokkens L."/>
            <person name="Schmidt S.M."/>
            <person name="Linmans J.H."/>
            <person name="Kistler H.C."/>
            <person name="Ma L.J."/>
            <person name="Rep M."/>
        </authorList>
    </citation>
    <scope>NUCLEOTIDE SEQUENCE [LARGE SCALE GENOMIC DNA]</scope>
    <source>
        <strain evidence="2 3">Forc016</strain>
    </source>
</reference>
<comment type="caution">
    <text evidence="2">The sequence shown here is derived from an EMBL/GenBank/DDBJ whole genome shotgun (WGS) entry which is preliminary data.</text>
</comment>
<evidence type="ECO:0000256" key="1">
    <source>
        <dbReference type="SAM" id="MobiDB-lite"/>
    </source>
</evidence>
<sequence length="67" mass="7715">MPGIIIFHASRDDLERIFDEKLQPIKDKLDAINKMLDRLTNHGLAPKTPPIETDIRSRDYNLMPSQA</sequence>
<gene>
    <name evidence="2" type="ORF">AU210_011869</name>
</gene>
<dbReference type="EMBL" id="MABQ02000008">
    <property type="protein sequence ID" value="PCD29331.1"/>
    <property type="molecule type" value="Genomic_DNA"/>
</dbReference>
<protein>
    <submittedName>
        <fullName evidence="2">Uncharacterized protein</fullName>
    </submittedName>
</protein>
<evidence type="ECO:0000313" key="2">
    <source>
        <dbReference type="EMBL" id="PCD29331.1"/>
    </source>
</evidence>
<feature type="region of interest" description="Disordered" evidence="1">
    <location>
        <begin position="42"/>
        <end position="67"/>
    </location>
</feature>
<organism evidence="2 3">
    <name type="scientific">Fusarium oxysporum f. sp. radicis-cucumerinum</name>
    <dbReference type="NCBI Taxonomy" id="327505"/>
    <lineage>
        <taxon>Eukaryota</taxon>
        <taxon>Fungi</taxon>
        <taxon>Dikarya</taxon>
        <taxon>Ascomycota</taxon>
        <taxon>Pezizomycotina</taxon>
        <taxon>Sordariomycetes</taxon>
        <taxon>Hypocreomycetidae</taxon>
        <taxon>Hypocreales</taxon>
        <taxon>Nectriaceae</taxon>
        <taxon>Fusarium</taxon>
        <taxon>Fusarium oxysporum species complex</taxon>
    </lineage>
</organism>
<evidence type="ECO:0000313" key="3">
    <source>
        <dbReference type="Proteomes" id="UP000219602"/>
    </source>
</evidence>
<reference evidence="2 3" key="2">
    <citation type="journal article" date="2017" name="Sci. Rep.">
        <title>A mobile pathogenicity chromosome in Fusarium oxysporum for infection of multiple cucurbit species.</title>
        <authorList>
            <person name="van Dam P."/>
            <person name="Fokkens L."/>
            <person name="Ayukawa Y."/>
            <person name="van der Gragt M."/>
            <person name="Ter Horst A."/>
            <person name="Brankovics B."/>
            <person name="Houterman P.M."/>
            <person name="Arie T."/>
            <person name="Rep M."/>
        </authorList>
    </citation>
    <scope>NUCLEOTIDE SEQUENCE [LARGE SCALE GENOMIC DNA]</scope>
    <source>
        <strain evidence="2 3">Forc016</strain>
    </source>
</reference>
<dbReference type="AlphaFoldDB" id="A0A2H3GFG0"/>
<accession>A0A2H3GFG0</accession>
<dbReference type="Proteomes" id="UP000219602">
    <property type="component" value="Chromosome 10"/>
</dbReference>
<name>A0A2H3GFG0_FUSOX</name>
<proteinExistence type="predicted"/>